<comment type="caution">
    <text evidence="1">The sequence shown here is derived from an EMBL/GenBank/DDBJ whole genome shotgun (WGS) entry which is preliminary data.</text>
</comment>
<name>A0ABX2H2H8_9FIRM</name>
<reference evidence="1 2" key="1">
    <citation type="journal article" date="2020" name="Cell Host Microbe">
        <title>Functional and Genomic Variation between Human-Derived Isolates of Lachnospiraceae Reveals Inter- and Intra-Species Diversity.</title>
        <authorList>
            <person name="Sorbara M.T."/>
            <person name="Littmann E.R."/>
            <person name="Fontana E."/>
            <person name="Moody T.U."/>
            <person name="Kohout C.E."/>
            <person name="Gjonbalaj M."/>
            <person name="Eaton V."/>
            <person name="Seok R."/>
            <person name="Leiner I.M."/>
            <person name="Pamer E.G."/>
        </authorList>
    </citation>
    <scope>NUCLEOTIDE SEQUENCE [LARGE SCALE GENOMIC DNA]</scope>
    <source>
        <strain evidence="1 2">MSK.17.74</strain>
    </source>
</reference>
<keyword evidence="2" id="KW-1185">Reference proteome</keyword>
<evidence type="ECO:0000313" key="1">
    <source>
        <dbReference type="EMBL" id="NSG84229.1"/>
    </source>
</evidence>
<proteinExistence type="predicted"/>
<dbReference type="EMBL" id="JAAITS010000004">
    <property type="protein sequence ID" value="NSG84229.1"/>
    <property type="molecule type" value="Genomic_DNA"/>
</dbReference>
<dbReference type="RefSeq" id="WP_173769214.1">
    <property type="nucleotide sequence ID" value="NZ_JAAITS010000004.1"/>
</dbReference>
<evidence type="ECO:0000313" key="2">
    <source>
        <dbReference type="Proteomes" id="UP001644719"/>
    </source>
</evidence>
<organism evidence="1 2">
    <name type="scientific">Blautia faecis</name>
    <dbReference type="NCBI Taxonomy" id="871665"/>
    <lineage>
        <taxon>Bacteria</taxon>
        <taxon>Bacillati</taxon>
        <taxon>Bacillota</taxon>
        <taxon>Clostridia</taxon>
        <taxon>Lachnospirales</taxon>
        <taxon>Lachnospiraceae</taxon>
        <taxon>Blautia</taxon>
    </lineage>
</organism>
<sequence length="51" mass="6367">MKKNKPRWKDLPFYERFARTCKRNGSADWMVEHIRERGKQKEKEVRETEDK</sequence>
<gene>
    <name evidence="1" type="ORF">G5B17_01965</name>
</gene>
<accession>A0ABX2H2H8</accession>
<dbReference type="Proteomes" id="UP001644719">
    <property type="component" value="Unassembled WGS sequence"/>
</dbReference>
<protein>
    <submittedName>
        <fullName evidence="1">Uncharacterized protein</fullName>
    </submittedName>
</protein>